<reference evidence="11" key="1">
    <citation type="journal article" date="2016" name="BMC Biol.">
        <title>Parallel evolution of highly conserved plastid genome architecture in red seaweeds and seed plants.</title>
        <authorList>
            <person name="Lee J."/>
            <person name="Cho C.H."/>
            <person name="Park S.I."/>
            <person name="Choi J.W."/>
            <person name="Song H.S."/>
            <person name="West J.A."/>
            <person name="Bhattacharya D."/>
            <person name="Yoon H.S."/>
        </authorList>
    </citation>
    <scope>NUCLEOTIDE SEQUENCE</scope>
</reference>
<evidence type="ECO:0000256" key="8">
    <source>
        <dbReference type="ARBA" id="ARBA00049047"/>
    </source>
</evidence>
<dbReference type="InterPro" id="IPR011060">
    <property type="entry name" value="RibuloseP-bd_barrel"/>
</dbReference>
<comment type="catalytic activity">
    <reaction evidence="8 9">
        <text>(1S,2R)-1-C-(indol-3-yl)glycerol 3-phosphate + L-serine = D-glyceraldehyde 3-phosphate + L-tryptophan + H2O</text>
        <dbReference type="Rhea" id="RHEA:10532"/>
        <dbReference type="ChEBI" id="CHEBI:15377"/>
        <dbReference type="ChEBI" id="CHEBI:33384"/>
        <dbReference type="ChEBI" id="CHEBI:57912"/>
        <dbReference type="ChEBI" id="CHEBI:58866"/>
        <dbReference type="ChEBI" id="CHEBI:59776"/>
        <dbReference type="EC" id="4.2.1.20"/>
    </reaction>
</comment>
<dbReference type="FunFam" id="3.20.20.70:FF:000037">
    <property type="entry name" value="Tryptophan synthase alpha chain"/>
    <property type="match status" value="1"/>
</dbReference>
<geneLocation type="plastid" evidence="11"/>
<gene>
    <name evidence="9 11" type="primary">trpA</name>
    <name evidence="11" type="ORF">Hrub_059</name>
</gene>
<dbReference type="Pfam" id="PF00290">
    <property type="entry name" value="Trp_syntA"/>
    <property type="match status" value="1"/>
</dbReference>
<keyword evidence="4 9" id="KW-0028">Amino-acid biosynthesis</keyword>
<evidence type="ECO:0000256" key="3">
    <source>
        <dbReference type="ARBA" id="ARBA00011270"/>
    </source>
</evidence>
<proteinExistence type="inferred from homology"/>
<dbReference type="AlphaFoldDB" id="A0A1C9CFZ3"/>
<comment type="similarity">
    <text evidence="9 10">Belongs to the TrpA family.</text>
</comment>
<dbReference type="EC" id="4.2.1.20" evidence="9"/>
<evidence type="ECO:0000256" key="2">
    <source>
        <dbReference type="ARBA" id="ARBA00004733"/>
    </source>
</evidence>
<dbReference type="EMBL" id="KX284724">
    <property type="protein sequence ID" value="AOM67303.1"/>
    <property type="molecule type" value="Genomic_DNA"/>
</dbReference>
<dbReference type="NCBIfam" id="TIGR00262">
    <property type="entry name" value="trpA"/>
    <property type="match status" value="1"/>
</dbReference>
<feature type="active site" description="Proton acceptor" evidence="9">
    <location>
        <position position="47"/>
    </location>
</feature>
<evidence type="ECO:0000256" key="1">
    <source>
        <dbReference type="ARBA" id="ARBA00003365"/>
    </source>
</evidence>
<feature type="active site" description="Proton acceptor" evidence="9">
    <location>
        <position position="58"/>
    </location>
</feature>
<keyword evidence="5 9" id="KW-0822">Tryptophan biosynthesis</keyword>
<evidence type="ECO:0000256" key="7">
    <source>
        <dbReference type="ARBA" id="ARBA00023239"/>
    </source>
</evidence>
<accession>A0A1C9CFZ3</accession>
<dbReference type="CDD" id="cd04724">
    <property type="entry name" value="Tryptophan_synthase_alpha"/>
    <property type="match status" value="1"/>
</dbReference>
<comment type="function">
    <text evidence="1 9">The alpha subunit is responsible for the aldol cleavage of indoleglycerol phosphate to indole and glyceraldehyde 3-phosphate.</text>
</comment>
<comment type="pathway">
    <text evidence="2 9">Amino-acid biosynthesis; L-tryptophan biosynthesis; L-tryptophan from chorismate: step 5/5.</text>
</comment>
<dbReference type="PANTHER" id="PTHR43406">
    <property type="entry name" value="TRYPTOPHAN SYNTHASE, ALPHA CHAIN"/>
    <property type="match status" value="1"/>
</dbReference>
<evidence type="ECO:0000256" key="5">
    <source>
        <dbReference type="ARBA" id="ARBA00022822"/>
    </source>
</evidence>
<keyword evidence="6 9" id="KW-0057">Aromatic amino acid biosynthesis</keyword>
<evidence type="ECO:0000256" key="10">
    <source>
        <dbReference type="RuleBase" id="RU003662"/>
    </source>
</evidence>
<dbReference type="GO" id="GO:0004834">
    <property type="term" value="F:tryptophan synthase activity"/>
    <property type="evidence" value="ECO:0007669"/>
    <property type="project" value="UniProtKB-UniRule"/>
</dbReference>
<comment type="subunit">
    <text evidence="3 9">Tetramer of two alpha and two beta chains.</text>
</comment>
<organism evidence="11">
    <name type="scientific">Hildenbrandia rubra</name>
    <dbReference type="NCBI Taxonomy" id="31481"/>
    <lineage>
        <taxon>Eukaryota</taxon>
        <taxon>Rhodophyta</taxon>
        <taxon>Florideophyceae</taxon>
        <taxon>Hildenbrandiophycidae</taxon>
        <taxon>Hildenbrandiales</taxon>
        <taxon>Hildenbrandiaceae</taxon>
        <taxon>Hildenbrandia</taxon>
    </lineage>
</organism>
<dbReference type="Gene3D" id="3.20.20.70">
    <property type="entry name" value="Aldolase class I"/>
    <property type="match status" value="1"/>
</dbReference>
<keyword evidence="7 9" id="KW-0456">Lyase</keyword>
<dbReference type="HAMAP" id="MF_00131">
    <property type="entry name" value="Trp_synth_alpha"/>
    <property type="match status" value="1"/>
</dbReference>
<keyword evidence="11" id="KW-0934">Plastid</keyword>
<name>A0A1C9CFZ3_9FLOR</name>
<evidence type="ECO:0000256" key="9">
    <source>
        <dbReference type="HAMAP-Rule" id="MF_00131"/>
    </source>
</evidence>
<dbReference type="InterPro" id="IPR013785">
    <property type="entry name" value="Aldolase_TIM"/>
</dbReference>
<dbReference type="GO" id="GO:0005829">
    <property type="term" value="C:cytosol"/>
    <property type="evidence" value="ECO:0007669"/>
    <property type="project" value="TreeGrafter"/>
</dbReference>
<protein>
    <recommendedName>
        <fullName evidence="9">Tryptophan synthase alpha chain</fullName>
        <ecNumber evidence="9">4.2.1.20</ecNumber>
    </recommendedName>
</protein>
<dbReference type="RefSeq" id="YP_009294061.1">
    <property type="nucleotide sequence ID" value="NC_031146.1"/>
</dbReference>
<evidence type="ECO:0000313" key="11">
    <source>
        <dbReference type="EMBL" id="AOM67303.1"/>
    </source>
</evidence>
<evidence type="ECO:0000256" key="4">
    <source>
        <dbReference type="ARBA" id="ARBA00022605"/>
    </source>
</evidence>
<sequence length="265" mass="29133">MTSISQTIQNSSSKCALIPFITAGDPNLKITAEAIIALHKSGADVIELGLPYSVPLADGPTIQEASNRALIQNTTLDKVLKIVKNINQSVTIPIVLFTYYNPLISRGILQFIQDISRVGIQGLLIPDLPLEEADYINYLCHQFNIELIFLISPTSTTVRIKNIVDKANGSIYLVTKTGVTGTPSKLQPITKYLIDTIKTITYQPLILGFGISTPDQVKNLCNLNIEGIVLGSIFVKKLSNKTSTTGIKKIIEFCKELKQITFYSY</sequence>
<dbReference type="InterPro" id="IPR002028">
    <property type="entry name" value="Trp_synthase_suA"/>
</dbReference>
<dbReference type="SUPFAM" id="SSF51366">
    <property type="entry name" value="Ribulose-phoshate binding barrel"/>
    <property type="match status" value="1"/>
</dbReference>
<dbReference type="PANTHER" id="PTHR43406:SF1">
    <property type="entry name" value="TRYPTOPHAN SYNTHASE ALPHA CHAIN, CHLOROPLASTIC"/>
    <property type="match status" value="1"/>
</dbReference>
<dbReference type="GeneID" id="29070106"/>
<evidence type="ECO:0000256" key="6">
    <source>
        <dbReference type="ARBA" id="ARBA00023141"/>
    </source>
</evidence>
<dbReference type="UniPathway" id="UPA00035">
    <property type="reaction ID" value="UER00044"/>
</dbReference>